<name>A0A2V3PK19_9BACT</name>
<dbReference type="SUPFAM" id="SSF53067">
    <property type="entry name" value="Actin-like ATPase domain"/>
    <property type="match status" value="1"/>
</dbReference>
<dbReference type="PANTHER" id="PTHR18964">
    <property type="entry name" value="ROK (REPRESSOR, ORF, KINASE) FAMILY"/>
    <property type="match status" value="1"/>
</dbReference>
<reference evidence="2 3" key="1">
    <citation type="submission" date="2018-03" db="EMBL/GenBank/DDBJ databases">
        <title>Genomic Encyclopedia of Archaeal and Bacterial Type Strains, Phase II (KMG-II): from individual species to whole genera.</title>
        <authorList>
            <person name="Goeker M."/>
        </authorList>
    </citation>
    <scope>NUCLEOTIDE SEQUENCE [LARGE SCALE GENOMIC DNA]</scope>
    <source>
        <strain evidence="2 3">DSM 100214</strain>
    </source>
</reference>
<comment type="similarity">
    <text evidence="1">Belongs to the ROK (NagC/XylR) family.</text>
</comment>
<comment type="caution">
    <text evidence="2">The sequence shown here is derived from an EMBL/GenBank/DDBJ whole genome shotgun (WGS) entry which is preliminary data.</text>
</comment>
<dbReference type="PANTHER" id="PTHR18964:SF149">
    <property type="entry name" value="BIFUNCTIONAL UDP-N-ACETYLGLUCOSAMINE 2-EPIMERASE_N-ACETYLMANNOSAMINE KINASE"/>
    <property type="match status" value="1"/>
</dbReference>
<protein>
    <submittedName>
        <fullName evidence="2">Putative NBD/HSP70 family sugar kinase</fullName>
    </submittedName>
</protein>
<keyword evidence="2" id="KW-0418">Kinase</keyword>
<sequence>MNETYLAIDLGRSELLIGEVSAEGKILHSKRYEAGYINQGTALSIIKRLLEDYITTEGWINGKRPISMGLSLLGYVDNVRGTWLRINSKSNQPTPLAHDLFQVYGMPCYIGNNIRNITRAVKLWGNGKQSDNFTYINISTSIEAGFVVNGQLVCDNQSEPGAIGHIDTGLDIGVICNCGLNNCTESIAGGAGFDKSARLFSGTYSSNLYIPKDEKIKVDIKQVYFLSQQGDELCVKLVENAVSAISNLIITLVEVNRVNTIILGGDIVSNGFIYPKIIKKLNKDAGHSITKGILLSQFNSEYAGLIGAAAVAMNK</sequence>
<dbReference type="Pfam" id="PF00480">
    <property type="entry name" value="ROK"/>
    <property type="match status" value="1"/>
</dbReference>
<gene>
    <name evidence="2" type="ORF">CLV62_14028</name>
</gene>
<evidence type="ECO:0000313" key="2">
    <source>
        <dbReference type="EMBL" id="PXV58952.1"/>
    </source>
</evidence>
<dbReference type="AlphaFoldDB" id="A0A2V3PK19"/>
<dbReference type="Gene3D" id="3.30.420.40">
    <property type="match status" value="2"/>
</dbReference>
<dbReference type="GO" id="GO:0016301">
    <property type="term" value="F:kinase activity"/>
    <property type="evidence" value="ECO:0007669"/>
    <property type="project" value="UniProtKB-KW"/>
</dbReference>
<keyword evidence="2" id="KW-0808">Transferase</keyword>
<dbReference type="InterPro" id="IPR000600">
    <property type="entry name" value="ROK"/>
</dbReference>
<organism evidence="2 3">
    <name type="scientific">Dysgonomonas alginatilytica</name>
    <dbReference type="NCBI Taxonomy" id="1605892"/>
    <lineage>
        <taxon>Bacteria</taxon>
        <taxon>Pseudomonadati</taxon>
        <taxon>Bacteroidota</taxon>
        <taxon>Bacteroidia</taxon>
        <taxon>Bacteroidales</taxon>
        <taxon>Dysgonomonadaceae</taxon>
        <taxon>Dysgonomonas</taxon>
    </lineage>
</organism>
<evidence type="ECO:0000313" key="3">
    <source>
        <dbReference type="Proteomes" id="UP000247973"/>
    </source>
</evidence>
<accession>A0A2V3PK19</accession>
<dbReference type="RefSeq" id="WP_170120110.1">
    <property type="nucleotide sequence ID" value="NZ_QICL01000040.1"/>
</dbReference>
<keyword evidence="3" id="KW-1185">Reference proteome</keyword>
<dbReference type="InterPro" id="IPR043129">
    <property type="entry name" value="ATPase_NBD"/>
</dbReference>
<evidence type="ECO:0000256" key="1">
    <source>
        <dbReference type="ARBA" id="ARBA00006479"/>
    </source>
</evidence>
<dbReference type="EMBL" id="QICL01000040">
    <property type="protein sequence ID" value="PXV58952.1"/>
    <property type="molecule type" value="Genomic_DNA"/>
</dbReference>
<dbReference type="Proteomes" id="UP000247973">
    <property type="component" value="Unassembled WGS sequence"/>
</dbReference>
<proteinExistence type="inferred from homology"/>